<dbReference type="RefSeq" id="WP_006897479.1">
    <property type="nucleotide sequence ID" value="NZ_BANU01000028.1"/>
</dbReference>
<sequence>MTTYYPDLADVVRRQADALPEVYGDVDFSGVPYRFTTDPDVESALPAWVGGRSRYLSDERIVELMTTSTMLGDVVADRYAALAADHSVSELISMLRTACREGIDAVEDAPSELASFLEAMETTPDWIDLDLVAEGARLSRVPSALLSPFITRGAFIATFTNLYAALPMVMTGALTGKRAARRVNETTSFFAVTTLPGALDRDGAGFEAAAMVRLMHSMVRYNALRRSGTWDVDTYGIPIPQLDQAPAGLMGAFILAQRALRQGRSEFTRAERATVEFHRYRCFLLGLPEELVPATPRGVVDVFTGRAALLRAGFDGSCASLVSSTMNAYLRSGHTAFDRAAESVERSYSKIAFMIAFCQGNRRAAARMGVEIAAADFARIAVTAPFIVGRLAAAQYATRIPFLAPHVDRYATRMVERRLADYGKPEFRTDHTEYAVAH</sequence>
<keyword evidence="2" id="KW-1185">Reference proteome</keyword>
<reference evidence="1 2" key="1">
    <citation type="submission" date="2012-12" db="EMBL/GenBank/DDBJ databases">
        <title>Whole genome shotgun sequence of Gordonia sihwensis NBRC 108236.</title>
        <authorList>
            <person name="Yoshida I."/>
            <person name="Hosoyama A."/>
            <person name="Tsuchikane K."/>
            <person name="Ando Y."/>
            <person name="Baba S."/>
            <person name="Ohji S."/>
            <person name="Hamada M."/>
            <person name="Tamura T."/>
            <person name="Yamazoe A."/>
            <person name="Yamazaki S."/>
            <person name="Fujita N."/>
        </authorList>
    </citation>
    <scope>NUCLEOTIDE SEQUENCE [LARGE SCALE GENOMIC DNA]</scope>
    <source>
        <strain evidence="1 2">NBRC 108236</strain>
    </source>
</reference>
<proteinExistence type="predicted"/>
<organism evidence="1 2">
    <name type="scientific">Gordonia sihwensis NBRC 108236</name>
    <dbReference type="NCBI Taxonomy" id="1223544"/>
    <lineage>
        <taxon>Bacteria</taxon>
        <taxon>Bacillati</taxon>
        <taxon>Actinomycetota</taxon>
        <taxon>Actinomycetes</taxon>
        <taxon>Mycobacteriales</taxon>
        <taxon>Gordoniaceae</taxon>
        <taxon>Gordonia</taxon>
    </lineage>
</organism>
<dbReference type="AlphaFoldDB" id="L7LPL2"/>
<dbReference type="PANTHER" id="PTHR37539:SF1">
    <property type="entry name" value="ER-BOUND OXYGENASE MPAB_MPAB'_RUBBER OXYGENASE CATALYTIC DOMAIN-CONTAINING PROTEIN"/>
    <property type="match status" value="1"/>
</dbReference>
<accession>L7LPL2</accession>
<protein>
    <submittedName>
        <fullName evidence="1">Uncharacterized protein</fullName>
    </submittedName>
</protein>
<dbReference type="PANTHER" id="PTHR37539">
    <property type="entry name" value="SECRETED PROTEIN-RELATED"/>
    <property type="match status" value="1"/>
</dbReference>
<gene>
    <name evidence="1" type="ORF">GSI01S_28_00460</name>
</gene>
<dbReference type="EMBL" id="BANU01000028">
    <property type="protein sequence ID" value="GAC62077.1"/>
    <property type="molecule type" value="Genomic_DNA"/>
</dbReference>
<comment type="caution">
    <text evidence="1">The sequence shown here is derived from an EMBL/GenBank/DDBJ whole genome shotgun (WGS) entry which is preliminary data.</text>
</comment>
<dbReference type="InterPro" id="IPR037473">
    <property type="entry name" value="Lcp-like"/>
</dbReference>
<evidence type="ECO:0000313" key="2">
    <source>
        <dbReference type="Proteomes" id="UP000035083"/>
    </source>
</evidence>
<dbReference type="eggNOG" id="ENOG502Z8BV">
    <property type="taxonomic scope" value="Bacteria"/>
</dbReference>
<dbReference type="Proteomes" id="UP000035083">
    <property type="component" value="Unassembled WGS sequence"/>
</dbReference>
<name>L7LPL2_9ACTN</name>
<evidence type="ECO:0000313" key="1">
    <source>
        <dbReference type="EMBL" id="GAC62077.1"/>
    </source>
</evidence>